<name>X1PQB4_9ZZZZ</name>
<organism evidence="1">
    <name type="scientific">marine sediment metagenome</name>
    <dbReference type="NCBI Taxonomy" id="412755"/>
    <lineage>
        <taxon>unclassified sequences</taxon>
        <taxon>metagenomes</taxon>
        <taxon>ecological metagenomes</taxon>
    </lineage>
</organism>
<protein>
    <submittedName>
        <fullName evidence="1">Uncharacterized protein</fullName>
    </submittedName>
</protein>
<evidence type="ECO:0000313" key="1">
    <source>
        <dbReference type="EMBL" id="GAI33064.1"/>
    </source>
</evidence>
<dbReference type="EMBL" id="BARV01029619">
    <property type="protein sequence ID" value="GAI33064.1"/>
    <property type="molecule type" value="Genomic_DNA"/>
</dbReference>
<gene>
    <name evidence="1" type="ORF">S06H3_47189</name>
</gene>
<reference evidence="1" key="1">
    <citation type="journal article" date="2014" name="Front. Microbiol.">
        <title>High frequency of phylogenetically diverse reductive dehalogenase-homologous genes in deep subseafloor sedimentary metagenomes.</title>
        <authorList>
            <person name="Kawai M."/>
            <person name="Futagami T."/>
            <person name="Toyoda A."/>
            <person name="Takaki Y."/>
            <person name="Nishi S."/>
            <person name="Hori S."/>
            <person name="Arai W."/>
            <person name="Tsubouchi T."/>
            <person name="Morono Y."/>
            <person name="Uchiyama I."/>
            <person name="Ito T."/>
            <person name="Fujiyama A."/>
            <person name="Inagaki F."/>
            <person name="Takami H."/>
        </authorList>
    </citation>
    <scope>NUCLEOTIDE SEQUENCE</scope>
    <source>
        <strain evidence="1">Expedition CK06-06</strain>
    </source>
</reference>
<feature type="non-terminal residue" evidence="1">
    <location>
        <position position="71"/>
    </location>
</feature>
<proteinExistence type="predicted"/>
<dbReference type="AlphaFoldDB" id="X1PQB4"/>
<accession>X1PQB4</accession>
<sequence length="71" mass="8011">MARSLDIPKRQKEVTYRYVASTPQGKTVRGTIKATSELAAERLLVGRRLHPVEMVVAPSMFSLEEAFPTFF</sequence>
<comment type="caution">
    <text evidence="1">The sequence shown here is derived from an EMBL/GenBank/DDBJ whole genome shotgun (WGS) entry which is preliminary data.</text>
</comment>